<feature type="transmembrane region" description="Helical" evidence="1">
    <location>
        <begin position="102"/>
        <end position="128"/>
    </location>
</feature>
<feature type="transmembrane region" description="Helical" evidence="1">
    <location>
        <begin position="62"/>
        <end position="90"/>
    </location>
</feature>
<accession>A0A173T2L7</accession>
<dbReference type="GO" id="GO:0022857">
    <property type="term" value="F:transmembrane transporter activity"/>
    <property type="evidence" value="ECO:0007669"/>
    <property type="project" value="InterPro"/>
</dbReference>
<dbReference type="AlphaFoldDB" id="A0A173T2L7"/>
<dbReference type="Pfam" id="PF12822">
    <property type="entry name" value="ECF_trnsprt"/>
    <property type="match status" value="1"/>
</dbReference>
<dbReference type="Proteomes" id="UP000095350">
    <property type="component" value="Unassembled WGS sequence"/>
</dbReference>
<evidence type="ECO:0000256" key="1">
    <source>
        <dbReference type="SAM" id="Phobius"/>
    </source>
</evidence>
<dbReference type="PaxDb" id="166486-ERS852572_01305"/>
<evidence type="ECO:0000313" key="2">
    <source>
        <dbReference type="EMBL" id="CUM96456.1"/>
    </source>
</evidence>
<feature type="transmembrane region" description="Helical" evidence="1">
    <location>
        <begin position="149"/>
        <end position="171"/>
    </location>
</feature>
<dbReference type="STRING" id="166486.ERS852572_01305"/>
<gene>
    <name evidence="2" type="ORF">ERS852572_01305</name>
</gene>
<dbReference type="InterPro" id="IPR024529">
    <property type="entry name" value="ECF_trnsprt_substrate-spec"/>
</dbReference>
<reference evidence="2 3" key="1">
    <citation type="submission" date="2015-09" db="EMBL/GenBank/DDBJ databases">
        <authorList>
            <consortium name="Pathogen Informatics"/>
        </authorList>
    </citation>
    <scope>NUCLEOTIDE SEQUENCE [LARGE SCALE GENOMIC DNA]</scope>
    <source>
        <strain evidence="2 3">2789STDY5834960</strain>
    </source>
</reference>
<evidence type="ECO:0000313" key="3">
    <source>
        <dbReference type="Proteomes" id="UP000095350"/>
    </source>
</evidence>
<name>A0A173T2L7_9FIRM</name>
<sequence>MSMQVLYINNVVKLHITRKEEETMTQKKFSTKYLVEMALLVAIILIMAFTPIGYIRTAGLEITLIVVPVAVGAVTLGPAAGAILGGVFGVTSFIQCFGMSPFGAALLGINGFLTFLVCVPTRILMGWLTGLIYKGLRKTKLPSGASVTISNLCCPLLNTTFFMGMLVIGFYNTEYIQSFVSALGAKNALLFILAFVGVNGLVEAIVCFVVGTAISAALKKALKYN</sequence>
<feature type="transmembrane region" description="Helical" evidence="1">
    <location>
        <begin position="33"/>
        <end position="55"/>
    </location>
</feature>
<proteinExistence type="predicted"/>
<feature type="transmembrane region" description="Helical" evidence="1">
    <location>
        <begin position="191"/>
        <end position="218"/>
    </location>
</feature>
<protein>
    <submittedName>
        <fullName evidence="2">Predicted membrane protein</fullName>
    </submittedName>
</protein>
<organism evidence="2 3">
    <name type="scientific">Roseburia intestinalis</name>
    <dbReference type="NCBI Taxonomy" id="166486"/>
    <lineage>
        <taxon>Bacteria</taxon>
        <taxon>Bacillati</taxon>
        <taxon>Bacillota</taxon>
        <taxon>Clostridia</taxon>
        <taxon>Lachnospirales</taxon>
        <taxon>Lachnospiraceae</taxon>
        <taxon>Roseburia</taxon>
    </lineage>
</organism>
<keyword evidence="1" id="KW-0812">Transmembrane</keyword>
<keyword evidence="1" id="KW-1133">Transmembrane helix</keyword>
<dbReference type="EMBL" id="CYXZ01000008">
    <property type="protein sequence ID" value="CUM96456.1"/>
    <property type="molecule type" value="Genomic_DNA"/>
</dbReference>
<keyword evidence="1" id="KW-0472">Membrane</keyword>
<dbReference type="Gene3D" id="1.10.1760.20">
    <property type="match status" value="1"/>
</dbReference>